<evidence type="ECO:0000256" key="1">
    <source>
        <dbReference type="ARBA" id="ARBA00001187"/>
    </source>
</evidence>
<keyword evidence="8 15" id="KW-0732">Signal</keyword>
<accession>A0A6A6VUY5</accession>
<dbReference type="AlphaFoldDB" id="A0A6A6VUY5"/>
<comment type="subcellular location">
    <subcellularLocation>
        <location evidence="2 15">Secreted</location>
    </subcellularLocation>
</comment>
<comment type="similarity">
    <text evidence="3 15">Belongs to the peptidase M35 family.</text>
</comment>
<dbReference type="PANTHER" id="PTHR37016">
    <property type="match status" value="1"/>
</dbReference>
<keyword evidence="11 15" id="KW-0482">Metalloprotease</keyword>
<evidence type="ECO:0000256" key="10">
    <source>
        <dbReference type="ARBA" id="ARBA00022833"/>
    </source>
</evidence>
<evidence type="ECO:0000256" key="6">
    <source>
        <dbReference type="ARBA" id="ARBA00022685"/>
    </source>
</evidence>
<evidence type="ECO:0000256" key="15">
    <source>
        <dbReference type="RuleBase" id="RU361126"/>
    </source>
</evidence>
<comment type="catalytic activity">
    <reaction evidence="1 15">
        <text>Preferential cleavage of bonds with hydrophobic residues in P1'. Also 3-Asn-|-Gln-4 and 8-Gly-|-Ser-9 bonds in insulin B chain.</text>
        <dbReference type="EC" id="3.4.24.39"/>
    </reaction>
</comment>
<evidence type="ECO:0000256" key="13">
    <source>
        <dbReference type="PIRSR" id="PIRSR601384-1"/>
    </source>
</evidence>
<name>A0A6A6VUY5_9PEZI</name>
<evidence type="ECO:0000256" key="11">
    <source>
        <dbReference type="ARBA" id="ARBA00023049"/>
    </source>
</evidence>
<evidence type="ECO:0000256" key="12">
    <source>
        <dbReference type="ARBA" id="ARBA00023145"/>
    </source>
</evidence>
<gene>
    <name evidence="17" type="ORF">EJ05DRAFT_165348</name>
</gene>
<dbReference type="GeneID" id="54480502"/>
<feature type="binding site" evidence="14">
    <location>
        <position position="295"/>
    </location>
    <ligand>
        <name>Zn(2+)</name>
        <dbReference type="ChEBI" id="CHEBI:29105"/>
        <note>catalytic</note>
    </ligand>
</feature>
<dbReference type="GO" id="GO:0004222">
    <property type="term" value="F:metalloendopeptidase activity"/>
    <property type="evidence" value="ECO:0007669"/>
    <property type="project" value="InterPro"/>
</dbReference>
<dbReference type="GO" id="GO:0046872">
    <property type="term" value="F:metal ion binding"/>
    <property type="evidence" value="ECO:0007669"/>
    <property type="project" value="UniProtKB-KW"/>
</dbReference>
<dbReference type="GO" id="GO:0006508">
    <property type="term" value="P:proteolysis"/>
    <property type="evidence" value="ECO:0007669"/>
    <property type="project" value="UniProtKB-KW"/>
</dbReference>
<comment type="cofactor">
    <cofactor evidence="14 15">
        <name>Zn(2+)</name>
        <dbReference type="ChEBI" id="CHEBI:29105"/>
    </cofactor>
    <text evidence="14 15">Binds 1 zinc ion per subunit.</text>
</comment>
<dbReference type="InterPro" id="IPR024079">
    <property type="entry name" value="MetalloPept_cat_dom_sf"/>
</dbReference>
<dbReference type="InterPro" id="IPR029463">
    <property type="entry name" value="Lys_MEP"/>
</dbReference>
<keyword evidence="6 15" id="KW-0165">Cleavage on pair of basic residues</keyword>
<dbReference type="Pfam" id="PF02102">
    <property type="entry name" value="Peptidase_M35"/>
    <property type="match status" value="1"/>
</dbReference>
<dbReference type="SUPFAM" id="SSF55486">
    <property type="entry name" value="Metalloproteases ('zincins'), catalytic domain"/>
    <property type="match status" value="1"/>
</dbReference>
<evidence type="ECO:0000256" key="3">
    <source>
        <dbReference type="ARBA" id="ARBA00010279"/>
    </source>
</evidence>
<keyword evidence="9 15" id="KW-0378">Hydrolase</keyword>
<comment type="function">
    <text evidence="15">Secreted metalloproteinase that allows assimilation of proteinaceous substrates. Shows high activities on basic nuclear substrates such as histone and protamine.</text>
</comment>
<evidence type="ECO:0000313" key="17">
    <source>
        <dbReference type="EMBL" id="KAF2753596.1"/>
    </source>
</evidence>
<organism evidence="17 18">
    <name type="scientific">Pseudovirgaria hyperparasitica</name>
    <dbReference type="NCBI Taxonomy" id="470096"/>
    <lineage>
        <taxon>Eukaryota</taxon>
        <taxon>Fungi</taxon>
        <taxon>Dikarya</taxon>
        <taxon>Ascomycota</taxon>
        <taxon>Pezizomycotina</taxon>
        <taxon>Dothideomycetes</taxon>
        <taxon>Dothideomycetes incertae sedis</taxon>
        <taxon>Acrospermales</taxon>
        <taxon>Acrospermaceae</taxon>
        <taxon>Pseudovirgaria</taxon>
    </lineage>
</organism>
<feature type="signal peptide" evidence="15">
    <location>
        <begin position="1"/>
        <end position="16"/>
    </location>
</feature>
<keyword evidence="10 14" id="KW-0862">Zinc</keyword>
<dbReference type="PANTHER" id="PTHR37016:SF2">
    <property type="entry name" value="NEUTRAL PROTEASE 2 HOMOLOG SNOG_02177"/>
    <property type="match status" value="1"/>
</dbReference>
<proteinExistence type="inferred from homology"/>
<evidence type="ECO:0000259" key="16">
    <source>
        <dbReference type="SMART" id="SM01351"/>
    </source>
</evidence>
<evidence type="ECO:0000256" key="2">
    <source>
        <dbReference type="ARBA" id="ARBA00004613"/>
    </source>
</evidence>
<evidence type="ECO:0000313" key="18">
    <source>
        <dbReference type="Proteomes" id="UP000799437"/>
    </source>
</evidence>
<feature type="domain" description="Lysine-specific metallo-endopeptidase" evidence="16">
    <location>
        <begin position="198"/>
        <end position="337"/>
    </location>
</feature>
<dbReference type="Proteomes" id="UP000799437">
    <property type="component" value="Unassembled WGS sequence"/>
</dbReference>
<reference evidence="17" key="1">
    <citation type="journal article" date="2020" name="Stud. Mycol.">
        <title>101 Dothideomycetes genomes: a test case for predicting lifestyles and emergence of pathogens.</title>
        <authorList>
            <person name="Haridas S."/>
            <person name="Albert R."/>
            <person name="Binder M."/>
            <person name="Bloem J."/>
            <person name="Labutti K."/>
            <person name="Salamov A."/>
            <person name="Andreopoulos B."/>
            <person name="Baker S."/>
            <person name="Barry K."/>
            <person name="Bills G."/>
            <person name="Bluhm B."/>
            <person name="Cannon C."/>
            <person name="Castanera R."/>
            <person name="Culley D."/>
            <person name="Daum C."/>
            <person name="Ezra D."/>
            <person name="Gonzalez J."/>
            <person name="Henrissat B."/>
            <person name="Kuo A."/>
            <person name="Liang C."/>
            <person name="Lipzen A."/>
            <person name="Lutzoni F."/>
            <person name="Magnuson J."/>
            <person name="Mondo S."/>
            <person name="Nolan M."/>
            <person name="Ohm R."/>
            <person name="Pangilinan J."/>
            <person name="Park H.-J."/>
            <person name="Ramirez L."/>
            <person name="Alfaro M."/>
            <person name="Sun H."/>
            <person name="Tritt A."/>
            <person name="Yoshinaga Y."/>
            <person name="Zwiers L.-H."/>
            <person name="Turgeon B."/>
            <person name="Goodwin S."/>
            <person name="Spatafora J."/>
            <person name="Crous P."/>
            <person name="Grigoriev I."/>
        </authorList>
    </citation>
    <scope>NUCLEOTIDE SEQUENCE</scope>
    <source>
        <strain evidence="17">CBS 121739</strain>
    </source>
</reference>
<evidence type="ECO:0000256" key="7">
    <source>
        <dbReference type="ARBA" id="ARBA00022723"/>
    </source>
</evidence>
<dbReference type="EC" id="3.4.24.39" evidence="15"/>
<keyword evidence="5 15" id="KW-0645">Protease</keyword>
<dbReference type="GO" id="GO:0005576">
    <property type="term" value="C:extracellular region"/>
    <property type="evidence" value="ECO:0007669"/>
    <property type="project" value="UniProtKB-SubCell"/>
</dbReference>
<evidence type="ECO:0000256" key="5">
    <source>
        <dbReference type="ARBA" id="ARBA00022670"/>
    </source>
</evidence>
<dbReference type="EMBL" id="ML996583">
    <property type="protein sequence ID" value="KAF2753596.1"/>
    <property type="molecule type" value="Genomic_DNA"/>
</dbReference>
<evidence type="ECO:0000256" key="14">
    <source>
        <dbReference type="PIRSR" id="PIRSR601384-2"/>
    </source>
</evidence>
<dbReference type="CDD" id="cd11008">
    <property type="entry name" value="M35_deuterolysin_like"/>
    <property type="match status" value="1"/>
</dbReference>
<feature type="chain" id="PRO_5025714693" description="Neutral protease 2" evidence="15">
    <location>
        <begin position="17"/>
        <end position="343"/>
    </location>
</feature>
<evidence type="ECO:0000256" key="8">
    <source>
        <dbReference type="ARBA" id="ARBA00022729"/>
    </source>
</evidence>
<dbReference type="InterPro" id="IPR050414">
    <property type="entry name" value="Fungal_M35_metalloproteases"/>
</dbReference>
<evidence type="ECO:0000256" key="9">
    <source>
        <dbReference type="ARBA" id="ARBA00022801"/>
    </source>
</evidence>
<sequence>MRFFAAIPVAAALVSAASVDLASRNTPLEVTLEPTGNSGIKASLTNTGATDLKLFKTGTILDDTPVEKVDVFQGGDKIPFHGLRFMIATSNNISEHAYQAIAPGQTIEKTFDVAHTHNLTAGGPFDVVAQGAFVDQLGNIVPFATNRITTNVDGSVAAAAHAKLREKRTLIQSDCTGSRLEIIRAALEDSRALAIAAQKAAGSRPDKMEEFFKSASASTVKTVQDVLGRVAEQCDSMASGSSKIYCSDVDHVCNGNLGYTQTDTNYIVFCDYFFDQAPALSSECRVQDRAGSLLHESTHLGVVKGTDDYNGYGYDFVKSLPADKNLNHADTYTHFASAIHVSC</sequence>
<dbReference type="Gene3D" id="2.60.40.2970">
    <property type="match status" value="1"/>
</dbReference>
<dbReference type="RefSeq" id="XP_033596047.1">
    <property type="nucleotide sequence ID" value="XM_033739448.1"/>
</dbReference>
<feature type="binding site" evidence="14">
    <location>
        <position position="299"/>
    </location>
    <ligand>
        <name>Zn(2+)</name>
        <dbReference type="ChEBI" id="CHEBI:29105"/>
        <note>catalytic</note>
    </ligand>
</feature>
<protein>
    <recommendedName>
        <fullName evidence="15">Neutral protease 2</fullName>
        <ecNumber evidence="15">3.4.24.39</ecNumber>
    </recommendedName>
    <alternativeName>
        <fullName evidence="15">Deuterolysin</fullName>
    </alternativeName>
</protein>
<dbReference type="SMART" id="SM01351">
    <property type="entry name" value="Aspzincin_M35"/>
    <property type="match status" value="1"/>
</dbReference>
<evidence type="ECO:0000256" key="4">
    <source>
        <dbReference type="ARBA" id="ARBA00022525"/>
    </source>
</evidence>
<dbReference type="Gene3D" id="3.40.390.10">
    <property type="entry name" value="Collagenase (Catalytic Domain)"/>
    <property type="match status" value="1"/>
</dbReference>
<dbReference type="OrthoDB" id="412874at2759"/>
<dbReference type="InterPro" id="IPR001384">
    <property type="entry name" value="Peptidase_M35"/>
</dbReference>
<feature type="active site" evidence="13">
    <location>
        <position position="296"/>
    </location>
</feature>
<keyword evidence="7 14" id="KW-0479">Metal-binding</keyword>
<feature type="binding site" evidence="14">
    <location>
        <position position="308"/>
    </location>
    <ligand>
        <name>Zn(2+)</name>
        <dbReference type="ChEBI" id="CHEBI:29105"/>
        <note>catalytic</note>
    </ligand>
</feature>
<keyword evidence="12" id="KW-0865">Zymogen</keyword>
<keyword evidence="18" id="KW-1185">Reference proteome</keyword>
<keyword evidence="4 15" id="KW-0964">Secreted</keyword>
<dbReference type="PRINTS" id="PR00768">
    <property type="entry name" value="DEUTEROLYSIN"/>
</dbReference>